<comment type="caution">
    <text evidence="2">The sequence shown here is derived from an EMBL/GenBank/DDBJ whole genome shotgun (WGS) entry which is preliminary data.</text>
</comment>
<evidence type="ECO:0000313" key="2">
    <source>
        <dbReference type="EMBL" id="GAX75470.1"/>
    </source>
</evidence>
<dbReference type="EMBL" id="BEGY01000012">
    <property type="protein sequence ID" value="GAX75470.1"/>
    <property type="molecule type" value="Genomic_DNA"/>
</dbReference>
<evidence type="ECO:0000313" key="3">
    <source>
        <dbReference type="Proteomes" id="UP000232323"/>
    </source>
</evidence>
<dbReference type="AlphaFoldDB" id="A0A250WY80"/>
<dbReference type="OrthoDB" id="543451at2759"/>
<name>A0A250WY80_9CHLO</name>
<feature type="region of interest" description="Disordered" evidence="1">
    <location>
        <begin position="82"/>
        <end position="103"/>
    </location>
</feature>
<evidence type="ECO:0000256" key="1">
    <source>
        <dbReference type="SAM" id="MobiDB-lite"/>
    </source>
</evidence>
<feature type="region of interest" description="Disordered" evidence="1">
    <location>
        <begin position="377"/>
        <end position="396"/>
    </location>
</feature>
<proteinExistence type="predicted"/>
<accession>A0A250WY80</accession>
<dbReference type="Proteomes" id="UP000232323">
    <property type="component" value="Unassembled WGS sequence"/>
</dbReference>
<sequence>MSIEPVSFMYATYGISSSALHIARSKFVPSSTYDQRLMAMVPLIENKVASVPCSAEPSTAHQVQQGQILQRTGTRPTMQLSMKPLSSSSLSNLTSGRSHRTAPQQLSCTSDMLDSSKLVQLQRAGPTVSVDFEAIADSSVGGGGLPRPYGRFSAARLGDGTAVWERLPLSSLGEEQKSPVSSSESVDLEIKDITRHRGSLRHSFEASKWRPPKMASPRRLPTHLQAAGHIIAENLGLPLPPATFLSEVVDNIPQIVRVEGGYNCNKEFLQSGLHRPRQTWASSRASPPADDTSVLDPNTMPASSQLKMHIPDIPAGAVKGVDLAPLASQLNSTLLQQREPPVRAADSDSMTILRAYTNAYKHPATVGVTPQLATARRRALPNEESLPRKHVPAFGR</sequence>
<organism evidence="2 3">
    <name type="scientific">Chlamydomonas eustigma</name>
    <dbReference type="NCBI Taxonomy" id="1157962"/>
    <lineage>
        <taxon>Eukaryota</taxon>
        <taxon>Viridiplantae</taxon>
        <taxon>Chlorophyta</taxon>
        <taxon>core chlorophytes</taxon>
        <taxon>Chlorophyceae</taxon>
        <taxon>CS clade</taxon>
        <taxon>Chlamydomonadales</taxon>
        <taxon>Chlamydomonadaceae</taxon>
        <taxon>Chlamydomonas</taxon>
    </lineage>
</organism>
<keyword evidence="3" id="KW-1185">Reference proteome</keyword>
<gene>
    <name evidence="2" type="ORF">CEUSTIGMA_g2913.t1</name>
</gene>
<feature type="compositionally biased region" description="Low complexity" evidence="1">
    <location>
        <begin position="82"/>
        <end position="96"/>
    </location>
</feature>
<feature type="region of interest" description="Disordered" evidence="1">
    <location>
        <begin position="274"/>
        <end position="295"/>
    </location>
</feature>
<protein>
    <submittedName>
        <fullName evidence="2">Uncharacterized protein</fullName>
    </submittedName>
</protein>
<reference evidence="2 3" key="1">
    <citation type="submission" date="2017-08" db="EMBL/GenBank/DDBJ databases">
        <title>Acidophilic green algal genome provides insights into adaptation to an acidic environment.</title>
        <authorList>
            <person name="Hirooka S."/>
            <person name="Hirose Y."/>
            <person name="Kanesaki Y."/>
            <person name="Higuchi S."/>
            <person name="Fujiwara T."/>
            <person name="Onuma R."/>
            <person name="Era A."/>
            <person name="Ohbayashi R."/>
            <person name="Uzuka A."/>
            <person name="Nozaki H."/>
            <person name="Yoshikawa H."/>
            <person name="Miyagishima S.Y."/>
        </authorList>
    </citation>
    <scope>NUCLEOTIDE SEQUENCE [LARGE SCALE GENOMIC DNA]</scope>
    <source>
        <strain evidence="2 3">NIES-2499</strain>
    </source>
</reference>